<gene>
    <name evidence="1" type="ORF">SAMEA3752557_00287</name>
</gene>
<dbReference type="EMBL" id="UCZA01000001">
    <property type="protein sequence ID" value="SQP78468.1"/>
    <property type="molecule type" value="Genomic_DNA"/>
</dbReference>
<accession>A0A2X7EK31</accession>
<protein>
    <submittedName>
        <fullName evidence="1">Uncharacterized protein</fullName>
    </submittedName>
</protein>
<proteinExistence type="predicted"/>
<name>A0A2X7EK31_ECOLX</name>
<evidence type="ECO:0000313" key="1">
    <source>
        <dbReference type="EMBL" id="SQP78468.1"/>
    </source>
</evidence>
<dbReference type="Proteomes" id="UP000250671">
    <property type="component" value="Unassembled WGS sequence"/>
</dbReference>
<dbReference type="AlphaFoldDB" id="A0A2X7EK31"/>
<reference evidence="1 2" key="1">
    <citation type="submission" date="2018-06" db="EMBL/GenBank/DDBJ databases">
        <authorList>
            <consortium name="Pathogen Informatics"/>
            <person name="Doyle S."/>
        </authorList>
    </citation>
    <scope>NUCLEOTIDE SEQUENCE [LARGE SCALE GENOMIC DNA]</scope>
    <source>
        <strain evidence="1 2">VREC0535</strain>
    </source>
</reference>
<evidence type="ECO:0000313" key="2">
    <source>
        <dbReference type="Proteomes" id="UP000250671"/>
    </source>
</evidence>
<organism evidence="1 2">
    <name type="scientific">Escherichia coli</name>
    <dbReference type="NCBI Taxonomy" id="562"/>
    <lineage>
        <taxon>Bacteria</taxon>
        <taxon>Pseudomonadati</taxon>
        <taxon>Pseudomonadota</taxon>
        <taxon>Gammaproteobacteria</taxon>
        <taxon>Enterobacterales</taxon>
        <taxon>Enterobacteriaceae</taxon>
        <taxon>Escherichia</taxon>
    </lineage>
</organism>
<sequence>MLNLTIMQPLHKFVLNNDYIQGEEQMKRALSVLLSIVPLTTIAATIPDGKTEKPFVIDGEVICLKEIQKQIPPYLKSFEEESRVKYKYNVKSGLSYKDTVGLRLQINRVDSGLDMRVADLDYYWLQERGSLCQPTYMVVDRSQ</sequence>